<gene>
    <name evidence="3" type="ORF">ACFPN5_24975</name>
</gene>
<dbReference type="EMBL" id="JBHSMU010000019">
    <property type="protein sequence ID" value="MFC5463072.1"/>
    <property type="molecule type" value="Genomic_DNA"/>
</dbReference>
<dbReference type="InterPro" id="IPR002347">
    <property type="entry name" value="SDR_fam"/>
</dbReference>
<dbReference type="PANTHER" id="PTHR42760:SF135">
    <property type="entry name" value="BLL7886 PROTEIN"/>
    <property type="match status" value="1"/>
</dbReference>
<comment type="similarity">
    <text evidence="1 2">Belongs to the short-chain dehydrogenases/reductases (SDR) family.</text>
</comment>
<dbReference type="PANTHER" id="PTHR42760">
    <property type="entry name" value="SHORT-CHAIN DEHYDROGENASES/REDUCTASES FAMILY MEMBER"/>
    <property type="match status" value="1"/>
</dbReference>
<sequence length="250" mass="25934">MLRANLAGRTALVTGASSGFGAHFAHVLAGAGAHVVVAARRVDALEQLVGEIQDKGQTAQAMALDVTDSAKVDEAIGSLKAVDILVNNAGVTLSKPFAAQTPEDWDFVIDTNLRGAALVAMAVARKMKGNGSGGTIINIASILGVRQGGQLSAYAVSKAGVIQLTKSMALDLARDRIRVNALAPGYFDTELNHDFFQSDAGQALVKRVPFRRLGQLEDLDGPLLLLATDASSYMTGAVIAVDGGHLVSSL</sequence>
<proteinExistence type="inferred from homology"/>
<dbReference type="SUPFAM" id="SSF51735">
    <property type="entry name" value="NAD(P)-binding Rossmann-fold domains"/>
    <property type="match status" value="1"/>
</dbReference>
<evidence type="ECO:0000256" key="2">
    <source>
        <dbReference type="RuleBase" id="RU000363"/>
    </source>
</evidence>
<keyword evidence="4" id="KW-1185">Reference proteome</keyword>
<dbReference type="PROSITE" id="PS00061">
    <property type="entry name" value="ADH_SHORT"/>
    <property type="match status" value="1"/>
</dbReference>
<organism evidence="3 4">
    <name type="scientific">Massilia niabensis</name>
    <dbReference type="NCBI Taxonomy" id="544910"/>
    <lineage>
        <taxon>Bacteria</taxon>
        <taxon>Pseudomonadati</taxon>
        <taxon>Pseudomonadota</taxon>
        <taxon>Betaproteobacteria</taxon>
        <taxon>Burkholderiales</taxon>
        <taxon>Oxalobacteraceae</taxon>
        <taxon>Telluria group</taxon>
        <taxon>Massilia</taxon>
    </lineage>
</organism>
<evidence type="ECO:0000256" key="1">
    <source>
        <dbReference type="ARBA" id="ARBA00006484"/>
    </source>
</evidence>
<protein>
    <submittedName>
        <fullName evidence="3">SDR family NAD(P)-dependent oxidoreductase</fullName>
        <ecNumber evidence="3">1.1.1.-</ecNumber>
    </submittedName>
</protein>
<dbReference type="CDD" id="cd05233">
    <property type="entry name" value="SDR_c"/>
    <property type="match status" value="1"/>
</dbReference>
<dbReference type="EC" id="1.1.1.-" evidence="3"/>
<dbReference type="Proteomes" id="UP001596050">
    <property type="component" value="Unassembled WGS sequence"/>
</dbReference>
<comment type="caution">
    <text evidence="3">The sequence shown here is derived from an EMBL/GenBank/DDBJ whole genome shotgun (WGS) entry which is preliminary data.</text>
</comment>
<evidence type="ECO:0000313" key="4">
    <source>
        <dbReference type="Proteomes" id="UP001596050"/>
    </source>
</evidence>
<dbReference type="InterPro" id="IPR036291">
    <property type="entry name" value="NAD(P)-bd_dom_sf"/>
</dbReference>
<dbReference type="InterPro" id="IPR020904">
    <property type="entry name" value="Sc_DH/Rdtase_CS"/>
</dbReference>
<keyword evidence="3" id="KW-0560">Oxidoreductase</keyword>
<dbReference type="GO" id="GO:0016491">
    <property type="term" value="F:oxidoreductase activity"/>
    <property type="evidence" value="ECO:0007669"/>
    <property type="project" value="UniProtKB-KW"/>
</dbReference>
<dbReference type="PRINTS" id="PR00081">
    <property type="entry name" value="GDHRDH"/>
</dbReference>
<name>A0ABW0LDY2_9BURK</name>
<dbReference type="PRINTS" id="PR00080">
    <property type="entry name" value="SDRFAMILY"/>
</dbReference>
<dbReference type="Pfam" id="PF00106">
    <property type="entry name" value="adh_short"/>
    <property type="match status" value="1"/>
</dbReference>
<dbReference type="Gene3D" id="3.40.50.720">
    <property type="entry name" value="NAD(P)-binding Rossmann-like Domain"/>
    <property type="match status" value="1"/>
</dbReference>
<reference evidence="4" key="1">
    <citation type="journal article" date="2019" name="Int. J. Syst. Evol. Microbiol.">
        <title>The Global Catalogue of Microorganisms (GCM) 10K type strain sequencing project: providing services to taxonomists for standard genome sequencing and annotation.</title>
        <authorList>
            <consortium name="The Broad Institute Genomics Platform"/>
            <consortium name="The Broad Institute Genome Sequencing Center for Infectious Disease"/>
            <person name="Wu L."/>
            <person name="Ma J."/>
        </authorList>
    </citation>
    <scope>NUCLEOTIDE SEQUENCE [LARGE SCALE GENOMIC DNA]</scope>
    <source>
        <strain evidence="4">KACC 12649</strain>
    </source>
</reference>
<evidence type="ECO:0000313" key="3">
    <source>
        <dbReference type="EMBL" id="MFC5463072.1"/>
    </source>
</evidence>
<accession>A0ABW0LDY2</accession>
<dbReference type="RefSeq" id="WP_379786552.1">
    <property type="nucleotide sequence ID" value="NZ_JBHSMU010000019.1"/>
</dbReference>